<evidence type="ECO:0000313" key="3">
    <source>
        <dbReference type="Proteomes" id="UP000249819"/>
    </source>
</evidence>
<sequence>MLKLTTQAAKLLLLIAGIVCYLPRQAAAQSSDRLDPFDPGKNAIDSYYNNLYQKLLWRFADRPIARVVVVPPFSPEYALSVEEDASGYLLKSNIRVAYFDAASQQRVVVDQPMMVSRRINRELAIRIQQLFNVALRQTGAPADPGLDGVKYFFTAYTKKYGFMRAQTVSPAAATRTGALVKICHQLIAYAKGQSNGEDSLLRNINVLTNKFESLNNVDLAITPPVKRSMEK</sequence>
<feature type="chain" id="PRO_5016282092" description="DUF4468 domain-containing protein" evidence="1">
    <location>
        <begin position="27"/>
        <end position="231"/>
    </location>
</feature>
<evidence type="ECO:0000256" key="1">
    <source>
        <dbReference type="SAM" id="SignalP"/>
    </source>
</evidence>
<evidence type="ECO:0008006" key="4">
    <source>
        <dbReference type="Google" id="ProtNLM"/>
    </source>
</evidence>
<proteinExistence type="predicted"/>
<evidence type="ECO:0000313" key="2">
    <source>
        <dbReference type="EMBL" id="RAJ76568.1"/>
    </source>
</evidence>
<gene>
    <name evidence="2" type="ORF">CLV59_10887</name>
</gene>
<dbReference type="Proteomes" id="UP000249819">
    <property type="component" value="Unassembled WGS sequence"/>
</dbReference>
<organism evidence="2 3">
    <name type="scientific">Chitinophaga dinghuensis</name>
    <dbReference type="NCBI Taxonomy" id="1539050"/>
    <lineage>
        <taxon>Bacteria</taxon>
        <taxon>Pseudomonadati</taxon>
        <taxon>Bacteroidota</taxon>
        <taxon>Chitinophagia</taxon>
        <taxon>Chitinophagales</taxon>
        <taxon>Chitinophagaceae</taxon>
        <taxon>Chitinophaga</taxon>
    </lineage>
</organism>
<accession>A0A327VRI8</accession>
<name>A0A327VRI8_9BACT</name>
<dbReference type="RefSeq" id="WP_111594294.1">
    <property type="nucleotide sequence ID" value="NZ_QLMA01000008.1"/>
</dbReference>
<protein>
    <recommendedName>
        <fullName evidence="4">DUF4468 domain-containing protein</fullName>
    </recommendedName>
</protein>
<dbReference type="OrthoDB" id="1046333at2"/>
<feature type="signal peptide" evidence="1">
    <location>
        <begin position="1"/>
        <end position="26"/>
    </location>
</feature>
<dbReference type="EMBL" id="QLMA01000008">
    <property type="protein sequence ID" value="RAJ76568.1"/>
    <property type="molecule type" value="Genomic_DNA"/>
</dbReference>
<comment type="caution">
    <text evidence="2">The sequence shown here is derived from an EMBL/GenBank/DDBJ whole genome shotgun (WGS) entry which is preliminary data.</text>
</comment>
<keyword evidence="3" id="KW-1185">Reference proteome</keyword>
<dbReference type="AlphaFoldDB" id="A0A327VRI8"/>
<keyword evidence="1" id="KW-0732">Signal</keyword>
<reference evidence="2 3" key="1">
    <citation type="submission" date="2018-06" db="EMBL/GenBank/DDBJ databases">
        <title>Genomic Encyclopedia of Archaeal and Bacterial Type Strains, Phase II (KMG-II): from individual species to whole genera.</title>
        <authorList>
            <person name="Goeker M."/>
        </authorList>
    </citation>
    <scope>NUCLEOTIDE SEQUENCE [LARGE SCALE GENOMIC DNA]</scope>
    <source>
        <strain evidence="2 3">DSM 29821</strain>
    </source>
</reference>